<dbReference type="SMART" id="SM00471">
    <property type="entry name" value="HDc"/>
    <property type="match status" value="1"/>
</dbReference>
<accession>A0A376C0F8</accession>
<name>A0A376C0F8_9FLAO</name>
<dbReference type="GO" id="GO:0006203">
    <property type="term" value="P:dGTP catabolic process"/>
    <property type="evidence" value="ECO:0007669"/>
    <property type="project" value="TreeGrafter"/>
</dbReference>
<evidence type="ECO:0000313" key="4">
    <source>
        <dbReference type="Proteomes" id="UP000255515"/>
    </source>
</evidence>
<reference evidence="3 4" key="1">
    <citation type="submission" date="2018-06" db="EMBL/GenBank/DDBJ databases">
        <authorList>
            <consortium name="Pathogen Informatics"/>
            <person name="Doyle S."/>
        </authorList>
    </citation>
    <scope>NUCLEOTIDE SEQUENCE [LARGE SCALE GENOMIC DNA]</scope>
    <source>
        <strain evidence="3 4">NCTC11661</strain>
    </source>
</reference>
<organism evidence="3 4">
    <name type="scientific">Bergeyella zoohelcum</name>
    <dbReference type="NCBI Taxonomy" id="1015"/>
    <lineage>
        <taxon>Bacteria</taxon>
        <taxon>Pseudomonadati</taxon>
        <taxon>Bacteroidota</taxon>
        <taxon>Flavobacteriia</taxon>
        <taxon>Flavobacteriales</taxon>
        <taxon>Weeksellaceae</taxon>
        <taxon>Bergeyella</taxon>
    </lineage>
</organism>
<feature type="domain" description="HD/PDEase" evidence="2">
    <location>
        <begin position="88"/>
        <end position="294"/>
    </location>
</feature>
<dbReference type="InterPro" id="IPR027432">
    <property type="entry name" value="dGTP_triphosphohydrolase_C"/>
</dbReference>
<dbReference type="Gene3D" id="1.10.3210.10">
    <property type="entry name" value="Hypothetical protein af1432"/>
    <property type="match status" value="1"/>
</dbReference>
<dbReference type="GO" id="GO:0008832">
    <property type="term" value="F:dGTPase activity"/>
    <property type="evidence" value="ECO:0007669"/>
    <property type="project" value="UniProtKB-EC"/>
</dbReference>
<keyword evidence="1 3" id="KW-0378">Hydrolase</keyword>
<evidence type="ECO:0000259" key="2">
    <source>
        <dbReference type="SMART" id="SM00471"/>
    </source>
</evidence>
<dbReference type="EMBL" id="UFTJ01000001">
    <property type="protein sequence ID" value="SSZ47219.1"/>
    <property type="molecule type" value="Genomic_DNA"/>
</dbReference>
<evidence type="ECO:0000313" key="3">
    <source>
        <dbReference type="EMBL" id="SSZ47219.1"/>
    </source>
</evidence>
<dbReference type="NCBIfam" id="TIGR01353">
    <property type="entry name" value="dGTP_triPase"/>
    <property type="match status" value="1"/>
</dbReference>
<proteinExistence type="predicted"/>
<sequence>MLHHYILIYAKIHYCSWNKKYLREITNISYFCPMNLNHLFTNQRSGGHTATKVSRTDFQRDYDRIIFSSAFRRLQNKTQVFPLPGSVFVHNRLTHSLEVSSVGRSLGSLAGEFIVQNYKGELTPESEHFYNYQIGDVIASACLCHDVGNPAFGHSGEDAIASYFERNENNLKAYFSFKEWQDLIHFEGNSNAIRVLTHQQNGKDEGGTMLTFTTLASIAKYPCESIAKNKHILHQKKYGFFQSSKAIFLEIAQHTGMRRLETEPIIFARHPFVWLVEAADDICYSIIDMEDAHRLGIVSSGDCENLFIDLIQSVNPEDLAKVERKLSAITNANDRISYLRAKVINALITISIANYQRNFETIVNGVLDTALLDAFKKESKALQEIERFSVEKIYNHKAVVEIENAGYNVMYELLDHFIPSVILDKENRKSYDKKALKLIPHQFSYEHGTPYERVLGVLDFVSGMTDNYATDLYRKIKGIDIGMTM</sequence>
<dbReference type="PANTHER" id="PTHR11373">
    <property type="entry name" value="DEOXYNUCLEOSIDE TRIPHOSPHATE TRIPHOSPHOHYDROLASE"/>
    <property type="match status" value="1"/>
</dbReference>
<dbReference type="InterPro" id="IPR023293">
    <property type="entry name" value="dGTP_triP_hydro_central_sf"/>
</dbReference>
<dbReference type="InterPro" id="IPR026875">
    <property type="entry name" value="PHydrolase_assoc_dom"/>
</dbReference>
<gene>
    <name evidence="3" type="primary">dgt</name>
    <name evidence="3" type="ORF">NCTC11661_00885</name>
</gene>
<dbReference type="AlphaFoldDB" id="A0A376C0F8"/>
<dbReference type="Gene3D" id="1.10.3410.10">
    <property type="entry name" value="putative deoxyguanosinetriphosphate triphosphohydrolase like domain"/>
    <property type="match status" value="1"/>
</dbReference>
<dbReference type="Pfam" id="PF13286">
    <property type="entry name" value="HD_assoc"/>
    <property type="match status" value="1"/>
</dbReference>
<evidence type="ECO:0000256" key="1">
    <source>
        <dbReference type="ARBA" id="ARBA00022801"/>
    </source>
</evidence>
<dbReference type="SUPFAM" id="SSF109604">
    <property type="entry name" value="HD-domain/PDEase-like"/>
    <property type="match status" value="1"/>
</dbReference>
<dbReference type="InterPro" id="IPR050135">
    <property type="entry name" value="dGTPase-like"/>
</dbReference>
<dbReference type="Gene3D" id="1.10.3550.10">
    <property type="entry name" value="eoxyguanosinetriphosphate triphosphohydrolase domain-like"/>
    <property type="match status" value="1"/>
</dbReference>
<dbReference type="InterPro" id="IPR003607">
    <property type="entry name" value="HD/PDEase_dom"/>
</dbReference>
<dbReference type="InterPro" id="IPR006261">
    <property type="entry name" value="dGTPase"/>
</dbReference>
<dbReference type="Proteomes" id="UP000255515">
    <property type="component" value="Unassembled WGS sequence"/>
</dbReference>
<dbReference type="PANTHER" id="PTHR11373:SF32">
    <property type="entry name" value="DEOXYGUANOSINETRIPHOSPHATE TRIPHOSPHOHYDROLASE"/>
    <property type="match status" value="1"/>
</dbReference>
<protein>
    <submittedName>
        <fullName evidence="3">Deoxyguanosinetriphosphate triphosphohydrolase</fullName>
        <ecNumber evidence="3">3.1.5.1</ecNumber>
    </submittedName>
</protein>
<dbReference type="EC" id="3.1.5.1" evidence="3"/>